<dbReference type="EMBL" id="SADV01000031">
    <property type="protein sequence ID" value="TQR28356.1"/>
    <property type="molecule type" value="Genomic_DNA"/>
</dbReference>
<dbReference type="GO" id="GO:0003700">
    <property type="term" value="F:DNA-binding transcription factor activity"/>
    <property type="evidence" value="ECO:0007669"/>
    <property type="project" value="TreeGrafter"/>
</dbReference>
<dbReference type="PROSITE" id="PS50943">
    <property type="entry name" value="HTH_CROC1"/>
    <property type="match status" value="1"/>
</dbReference>
<dbReference type="PANTHER" id="PTHR46797">
    <property type="entry name" value="HTH-TYPE TRANSCRIPTIONAL REGULATOR"/>
    <property type="match status" value="1"/>
</dbReference>
<proteinExistence type="predicted"/>
<dbReference type="Proteomes" id="UP000317944">
    <property type="component" value="Unassembled WGS sequence"/>
</dbReference>
<dbReference type="SUPFAM" id="SSF47413">
    <property type="entry name" value="lambda repressor-like DNA-binding domains"/>
    <property type="match status" value="1"/>
</dbReference>
<evidence type="ECO:0000313" key="3">
    <source>
        <dbReference type="EMBL" id="TQR28356.1"/>
    </source>
</evidence>
<accession>A0A544U8D0</accession>
<dbReference type="InterPro" id="IPR001387">
    <property type="entry name" value="Cro/C1-type_HTH"/>
</dbReference>
<sequence>MLTGEEIRQRRKSRGLSISQLSKLSGVSQPYISQIESGERNASVKTLNKLVEILGVSKLYSLRAQGYLDETDILALLDENKRLREALKFYADEKNHIAPIFDEHGQYNGSKVDKDGGHIARQALQGGEIK</sequence>
<evidence type="ECO:0000256" key="1">
    <source>
        <dbReference type="ARBA" id="ARBA00023125"/>
    </source>
</evidence>
<reference evidence="3 4" key="1">
    <citation type="submission" date="2018-03" db="EMBL/GenBank/DDBJ databases">
        <title>Aerobic endospore-forming bacteria genome sequencing and assembly.</title>
        <authorList>
            <person name="Cavalcante D.A."/>
            <person name="Driks A."/>
            <person name="Putonti C."/>
            <person name="De-Souza M.T."/>
        </authorList>
    </citation>
    <scope>NUCLEOTIDE SEQUENCE [LARGE SCALE GENOMIC DNA]</scope>
    <source>
        <strain evidence="3 4">SDF0037</strain>
    </source>
</reference>
<name>A0A544U8D0_LYSSH</name>
<dbReference type="InterPro" id="IPR010982">
    <property type="entry name" value="Lambda_DNA-bd_dom_sf"/>
</dbReference>
<dbReference type="AlphaFoldDB" id="A0A544U8D0"/>
<dbReference type="PANTHER" id="PTHR46797:SF1">
    <property type="entry name" value="METHYLPHOSPHONATE SYNTHASE"/>
    <property type="match status" value="1"/>
</dbReference>
<comment type="caution">
    <text evidence="3">The sequence shown here is derived from an EMBL/GenBank/DDBJ whole genome shotgun (WGS) entry which is preliminary data.</text>
</comment>
<dbReference type="OrthoDB" id="72638at2"/>
<dbReference type="Gene3D" id="1.10.260.40">
    <property type="entry name" value="lambda repressor-like DNA-binding domains"/>
    <property type="match status" value="1"/>
</dbReference>
<feature type="domain" description="HTH cro/C1-type" evidence="2">
    <location>
        <begin position="7"/>
        <end position="61"/>
    </location>
</feature>
<dbReference type="CDD" id="cd00093">
    <property type="entry name" value="HTH_XRE"/>
    <property type="match status" value="1"/>
</dbReference>
<keyword evidence="1" id="KW-0238">DNA-binding</keyword>
<evidence type="ECO:0000259" key="2">
    <source>
        <dbReference type="PROSITE" id="PS50943"/>
    </source>
</evidence>
<organism evidence="3 4">
    <name type="scientific">Lysinibacillus sphaericus</name>
    <name type="common">Bacillus sphaericus</name>
    <dbReference type="NCBI Taxonomy" id="1421"/>
    <lineage>
        <taxon>Bacteria</taxon>
        <taxon>Bacillati</taxon>
        <taxon>Bacillota</taxon>
        <taxon>Bacilli</taxon>
        <taxon>Bacillales</taxon>
        <taxon>Bacillaceae</taxon>
        <taxon>Lysinibacillus</taxon>
    </lineage>
</organism>
<gene>
    <name evidence="3" type="ORF">C7Y47_22210</name>
</gene>
<dbReference type="GO" id="GO:0005829">
    <property type="term" value="C:cytosol"/>
    <property type="evidence" value="ECO:0007669"/>
    <property type="project" value="TreeGrafter"/>
</dbReference>
<dbReference type="SMART" id="SM00530">
    <property type="entry name" value="HTH_XRE"/>
    <property type="match status" value="1"/>
</dbReference>
<dbReference type="InterPro" id="IPR050807">
    <property type="entry name" value="TransReg_Diox_bact_type"/>
</dbReference>
<dbReference type="GO" id="GO:0003677">
    <property type="term" value="F:DNA binding"/>
    <property type="evidence" value="ECO:0007669"/>
    <property type="project" value="UniProtKB-KW"/>
</dbReference>
<dbReference type="Pfam" id="PF01381">
    <property type="entry name" value="HTH_3"/>
    <property type="match status" value="1"/>
</dbReference>
<evidence type="ECO:0000313" key="4">
    <source>
        <dbReference type="Proteomes" id="UP000317944"/>
    </source>
</evidence>
<protein>
    <submittedName>
        <fullName evidence="3">XRE family transcriptional regulator</fullName>
    </submittedName>
</protein>
<dbReference type="RefSeq" id="WP_142510727.1">
    <property type="nucleotide sequence ID" value="NZ_SADV01000031.1"/>
</dbReference>